<dbReference type="PRINTS" id="PR00031">
    <property type="entry name" value="HTHREPRESSR"/>
</dbReference>
<dbReference type="InterPro" id="IPR009057">
    <property type="entry name" value="Homeodomain-like_sf"/>
</dbReference>
<sequence length="289" mass="32847">MKDIHGNFDLSQIHKNLLQCNTGRFRQVYSSHQIIELEKEFRLTNYLPSDRRKVLSKELGLSERQIKIWFQNRRMKLKRTNPEAVVEYVKESRDSRGTSAERSSSQNSNKSSLPSSKNGGNPVDPSTHGKSFEDFIREHYERNSVPFPPGLTVTPTGDPGQPVNAVMEENTSKLLLEKLREQTLEKHLRGELNNFPAAGSVNTTNTGNTNSTGVTGPIDQLNHLYENERNLLIQELIRNKLGLMIQQNGVHVARSEEVPTDLSRRLKSDTEEEAEVKHEDTEEEDSANE</sequence>
<dbReference type="EMBL" id="HBUF01387051">
    <property type="protein sequence ID" value="CAG6732508.1"/>
    <property type="molecule type" value="Transcribed_RNA"/>
</dbReference>
<dbReference type="PROSITE" id="PS00027">
    <property type="entry name" value="HOMEOBOX_1"/>
    <property type="match status" value="1"/>
</dbReference>
<evidence type="ECO:0000259" key="8">
    <source>
        <dbReference type="PROSITE" id="PS50071"/>
    </source>
</evidence>
<dbReference type="Gene3D" id="1.10.10.60">
    <property type="entry name" value="Homeodomain-like"/>
    <property type="match status" value="1"/>
</dbReference>
<evidence type="ECO:0000256" key="6">
    <source>
        <dbReference type="RuleBase" id="RU000682"/>
    </source>
</evidence>
<feature type="compositionally biased region" description="Low complexity" evidence="7">
    <location>
        <begin position="199"/>
        <end position="214"/>
    </location>
</feature>
<feature type="region of interest" description="Disordered" evidence="7">
    <location>
        <begin position="87"/>
        <end position="130"/>
    </location>
</feature>
<keyword evidence="4 5" id="KW-0539">Nucleus</keyword>
<feature type="DNA-binding region" description="Homeobox" evidence="5">
    <location>
        <begin position="22"/>
        <end position="81"/>
    </location>
</feature>
<dbReference type="InterPro" id="IPR017970">
    <property type="entry name" value="Homeobox_CS"/>
</dbReference>
<dbReference type="AlphaFoldDB" id="A0A8D9DX40"/>
<dbReference type="SUPFAM" id="SSF46689">
    <property type="entry name" value="Homeodomain-like"/>
    <property type="match status" value="1"/>
</dbReference>
<evidence type="ECO:0000256" key="1">
    <source>
        <dbReference type="ARBA" id="ARBA00004123"/>
    </source>
</evidence>
<reference evidence="9" key="1">
    <citation type="submission" date="2021-05" db="EMBL/GenBank/DDBJ databases">
        <authorList>
            <person name="Alioto T."/>
            <person name="Alioto T."/>
            <person name="Gomez Garrido J."/>
        </authorList>
    </citation>
    <scope>NUCLEOTIDE SEQUENCE</scope>
</reference>
<dbReference type="Pfam" id="PF00046">
    <property type="entry name" value="Homeodomain"/>
    <property type="match status" value="1"/>
</dbReference>
<keyword evidence="3 5" id="KW-0371">Homeobox</keyword>
<feature type="region of interest" description="Disordered" evidence="7">
    <location>
        <begin position="195"/>
        <end position="214"/>
    </location>
</feature>
<dbReference type="PANTHER" id="PTHR24333">
    <property type="entry name" value="HOMEO BOX HB9 LIKE A-RELATED"/>
    <property type="match status" value="1"/>
</dbReference>
<accession>A0A8D9DX40</accession>
<name>A0A8D9DX40_9HEMI</name>
<feature type="compositionally biased region" description="Basic and acidic residues" evidence="7">
    <location>
        <begin position="253"/>
        <end position="280"/>
    </location>
</feature>
<dbReference type="GO" id="GO:0003677">
    <property type="term" value="F:DNA binding"/>
    <property type="evidence" value="ECO:0007669"/>
    <property type="project" value="UniProtKB-UniRule"/>
</dbReference>
<dbReference type="GO" id="GO:0000981">
    <property type="term" value="F:DNA-binding transcription factor activity, RNA polymerase II-specific"/>
    <property type="evidence" value="ECO:0007669"/>
    <property type="project" value="InterPro"/>
</dbReference>
<organism evidence="9">
    <name type="scientific">Cacopsylla melanoneura</name>
    <dbReference type="NCBI Taxonomy" id="428564"/>
    <lineage>
        <taxon>Eukaryota</taxon>
        <taxon>Metazoa</taxon>
        <taxon>Ecdysozoa</taxon>
        <taxon>Arthropoda</taxon>
        <taxon>Hexapoda</taxon>
        <taxon>Insecta</taxon>
        <taxon>Pterygota</taxon>
        <taxon>Neoptera</taxon>
        <taxon>Paraneoptera</taxon>
        <taxon>Hemiptera</taxon>
        <taxon>Sternorrhyncha</taxon>
        <taxon>Psylloidea</taxon>
        <taxon>Psyllidae</taxon>
        <taxon>Psyllinae</taxon>
        <taxon>Cacopsylla</taxon>
    </lineage>
</organism>
<dbReference type="InterPro" id="IPR020479">
    <property type="entry name" value="HD_metazoa"/>
</dbReference>
<dbReference type="InterPro" id="IPR050848">
    <property type="entry name" value="Homeobox_TF"/>
</dbReference>
<dbReference type="InterPro" id="IPR001356">
    <property type="entry name" value="HD"/>
</dbReference>
<dbReference type="GO" id="GO:0005634">
    <property type="term" value="C:nucleus"/>
    <property type="evidence" value="ECO:0007669"/>
    <property type="project" value="UniProtKB-SubCell"/>
</dbReference>
<evidence type="ECO:0000256" key="2">
    <source>
        <dbReference type="ARBA" id="ARBA00023125"/>
    </source>
</evidence>
<feature type="compositionally biased region" description="Low complexity" evidence="7">
    <location>
        <begin position="103"/>
        <end position="122"/>
    </location>
</feature>
<evidence type="ECO:0000256" key="5">
    <source>
        <dbReference type="PROSITE-ProRule" id="PRU00108"/>
    </source>
</evidence>
<dbReference type="PANTHER" id="PTHR24333:SF8">
    <property type="entry name" value="HOMEOBOX PROTEIN CEH-62"/>
    <property type="match status" value="1"/>
</dbReference>
<dbReference type="InterPro" id="IPR000047">
    <property type="entry name" value="HTH_motif"/>
</dbReference>
<evidence type="ECO:0000256" key="3">
    <source>
        <dbReference type="ARBA" id="ARBA00023155"/>
    </source>
</evidence>
<keyword evidence="2 5" id="KW-0238">DNA-binding</keyword>
<dbReference type="SMART" id="SM00389">
    <property type="entry name" value="HOX"/>
    <property type="match status" value="1"/>
</dbReference>
<dbReference type="EMBL" id="HBUF01387049">
    <property type="protein sequence ID" value="CAG6732506.1"/>
    <property type="molecule type" value="Transcribed_RNA"/>
</dbReference>
<dbReference type="PROSITE" id="PS50071">
    <property type="entry name" value="HOMEOBOX_2"/>
    <property type="match status" value="1"/>
</dbReference>
<evidence type="ECO:0000256" key="7">
    <source>
        <dbReference type="SAM" id="MobiDB-lite"/>
    </source>
</evidence>
<feature type="domain" description="Homeobox" evidence="8">
    <location>
        <begin position="20"/>
        <end position="80"/>
    </location>
</feature>
<evidence type="ECO:0000313" key="9">
    <source>
        <dbReference type="EMBL" id="CAG6732506.1"/>
    </source>
</evidence>
<proteinExistence type="predicted"/>
<dbReference type="PRINTS" id="PR00024">
    <property type="entry name" value="HOMEOBOX"/>
</dbReference>
<comment type="subcellular location">
    <subcellularLocation>
        <location evidence="1 5 6">Nucleus</location>
    </subcellularLocation>
</comment>
<protein>
    <submittedName>
        <fullName evidence="9">Homeobox protein Hox-A9b</fullName>
    </submittedName>
</protein>
<dbReference type="CDD" id="cd00086">
    <property type="entry name" value="homeodomain"/>
    <property type="match status" value="1"/>
</dbReference>
<evidence type="ECO:0000256" key="4">
    <source>
        <dbReference type="ARBA" id="ARBA00023242"/>
    </source>
</evidence>
<feature type="region of interest" description="Disordered" evidence="7">
    <location>
        <begin position="252"/>
        <end position="289"/>
    </location>
</feature>